<feature type="repeat" description="RCC1" evidence="11">
    <location>
        <begin position="923"/>
        <end position="976"/>
    </location>
</feature>
<feature type="region of interest" description="Disordered" evidence="12">
    <location>
        <begin position="69"/>
        <end position="107"/>
    </location>
</feature>
<feature type="region of interest" description="Disordered" evidence="12">
    <location>
        <begin position="598"/>
        <end position="721"/>
    </location>
</feature>
<dbReference type="PROSITE" id="PS00625">
    <property type="entry name" value="RCC1_1"/>
    <property type="match status" value="1"/>
</dbReference>
<comment type="caution">
    <text evidence="15">The sequence shown here is derived from an EMBL/GenBank/DDBJ whole genome shotgun (WGS) entry which is preliminary data.</text>
</comment>
<evidence type="ECO:0000313" key="15">
    <source>
        <dbReference type="EMBL" id="CAG8254462.1"/>
    </source>
</evidence>
<feature type="region of interest" description="Disordered" evidence="12">
    <location>
        <begin position="1"/>
        <end position="38"/>
    </location>
</feature>
<feature type="compositionally biased region" description="Polar residues" evidence="12">
    <location>
        <begin position="622"/>
        <end position="632"/>
    </location>
</feature>
<dbReference type="Pfam" id="PF25390">
    <property type="entry name" value="WD40_RLD"/>
    <property type="match status" value="1"/>
</dbReference>
<feature type="compositionally biased region" description="Basic and acidic residues" evidence="12">
    <location>
        <begin position="71"/>
        <end position="80"/>
    </location>
</feature>
<evidence type="ECO:0000256" key="8">
    <source>
        <dbReference type="ARBA" id="ARBA00031630"/>
    </source>
</evidence>
<evidence type="ECO:0000256" key="11">
    <source>
        <dbReference type="PROSITE-ProRule" id="PRU00235"/>
    </source>
</evidence>
<comment type="function">
    <text evidence="1">Catalyzes an early step in riboflavin biosynthesis, the NADPH-dependent reduction of the ribose side chain of 2,5-diamino-6-ribosylamino-4(3H)-pyrimidinone 5'-phosphate, yielding 2,5-diamino-6-ribitylamino-4(3H)-pyrimidinone 5'-phosphate.</text>
</comment>
<evidence type="ECO:0000256" key="10">
    <source>
        <dbReference type="ARBA" id="ARBA00049020"/>
    </source>
</evidence>
<comment type="catalytic activity">
    <reaction evidence="9">
        <text>2,5-diamino-6-(1-D-ribitylamino)pyrimidin-4(3H)-one 5'-phosphate + NAD(+) = 2,5-diamino-6-(1-D-ribosylamino)pyrimidin-4(3H)-one 5'-phosphate + NADH + H(+)</text>
        <dbReference type="Rhea" id="RHEA:27274"/>
        <dbReference type="ChEBI" id="CHEBI:15378"/>
        <dbReference type="ChEBI" id="CHEBI:57540"/>
        <dbReference type="ChEBI" id="CHEBI:57945"/>
        <dbReference type="ChEBI" id="CHEBI:58890"/>
        <dbReference type="ChEBI" id="CHEBI:59545"/>
        <dbReference type="EC" id="1.1.1.302"/>
    </reaction>
</comment>
<accession>A0A9W4N1K5</accession>
<feature type="compositionally biased region" description="Basic and acidic residues" evidence="12">
    <location>
        <begin position="696"/>
        <end position="709"/>
    </location>
</feature>
<dbReference type="GO" id="GO:0005737">
    <property type="term" value="C:cytoplasm"/>
    <property type="evidence" value="ECO:0007669"/>
    <property type="project" value="TreeGrafter"/>
</dbReference>
<dbReference type="InterPro" id="IPR002734">
    <property type="entry name" value="RibDG_C"/>
</dbReference>
<evidence type="ECO:0000256" key="7">
    <source>
        <dbReference type="ARBA" id="ARBA00030073"/>
    </source>
</evidence>
<dbReference type="PANTHER" id="PTHR45982:SF1">
    <property type="entry name" value="REGULATOR OF CHROMOSOME CONDENSATION"/>
    <property type="match status" value="1"/>
</dbReference>
<feature type="compositionally biased region" description="Polar residues" evidence="12">
    <location>
        <begin position="643"/>
        <end position="658"/>
    </location>
</feature>
<dbReference type="InterPro" id="IPR000408">
    <property type="entry name" value="Reg_chr_condens"/>
</dbReference>
<dbReference type="InterPro" id="IPR009091">
    <property type="entry name" value="RCC1/BLIP-II"/>
</dbReference>
<evidence type="ECO:0000259" key="14">
    <source>
        <dbReference type="Pfam" id="PF25390"/>
    </source>
</evidence>
<dbReference type="PROSITE" id="PS50012">
    <property type="entry name" value="RCC1_3"/>
    <property type="match status" value="6"/>
</dbReference>
<dbReference type="InterPro" id="IPR051553">
    <property type="entry name" value="Ran_GTPase-activating"/>
</dbReference>
<comment type="similarity">
    <text evidence="2">Belongs to the HTP reductase family.</text>
</comment>
<sequence length="1153" mass="125178">MDHASNASVSSLEASGSEVGSPRNGVPVQAQDVSGTKEIERACDTRDAVNEDLSEITSPINLSGALGKQALHGDENESTQHRATIGGVQSSSTSTSQGTKATPSLFNNPPNLARIRKVLFECKDPIEISLEEFETYWPFIDNVWVKQRSNASKEGHCTTDYYMCRLRRPTHRTSETRPLPEGKRPRKKRVREGGICNFQIKVVRFEGAYSTVTIARTPGSCSIHSHDLDYIDRVKRNSGLMEYARKESVKGYLPSSIYTKFQEEPDKLGEAGGRFFTVTDVRNISAKWRIQNPEVNLVAHEGYEYQKGHGIVKTQSTDGVNEVSSQTKSTSISSALPADTLSFPQFSLEFLHPYLPNQSERREFPHVTLSYASSMDSKISLQPGMQTVLSGPEAKLMTHYLRSRHDAILVGVGTVLADNPGLNCRLEGAGGFGGLGRMWQPRPVIIDPMGRWPIHPECRMLRTAVEGKGKAPWVVLSPGAQINPQTLVMLKGYGGDFLRIVEYNQHWRLRWEAVFRALASEGIKSVMIEGGGTVLSELLNPEYTSFIDSIVVTVAPTYLGRGGVNVSPDSKQDQEGTPNAALNPRDVKWMPLGQNVIIMPPKKNTSKSVEASTETVKRSTRVRTSARQATITKTEKPVKESTKPTAKSTGKSTAQSAGKPTVKSTTKPTATSTKSTAKPSKMATVTKSTTTTKKRKADEEEEKPREIKRSRVAQPRQAKPKAKVVINEAPKAKLNVFVCGEGSSGELGLGTAKNVIDVKRPRLNKLLSAEEVGVVQVAVGGMHCLALTHDNKIFSWGVNDQGALGRETEWEGGYKDIENDSDSDSDDEDSGLNPRESIPTAIPATAFPEDTVFVEVAAADSASFALTDDGLVYGWGTFRSNDGILGFDASSHVQRTPTLIPSLKKITHLTCGANHVLALNDQGRVYSWGSGQQNQLGRRIVERNRLNGLQPREFGLPKNIVHIGSGSYHSFAVHTTGNVYAWGLNSFGATALREGAGDDEAAIVHPTLVESLSNRNISQICGGSHHSVAIAGDGECLVWGRLDGFQSGLKIDTLSDDAVIKDERDRPRILIAPTPVPGINAKVVAAASDHSLAIDADGRAWSWGFSATYQTGQGTQDDIEVATVIDNTATRGKKLNWAGAGGQFSVLTEPASM</sequence>
<gene>
    <name evidence="15" type="ORF">PNAL_LOCUS8802</name>
</gene>
<evidence type="ECO:0000256" key="9">
    <source>
        <dbReference type="ARBA" id="ARBA00047550"/>
    </source>
</evidence>
<feature type="repeat" description="RCC1" evidence="11">
    <location>
        <begin position="734"/>
        <end position="790"/>
    </location>
</feature>
<dbReference type="Gene3D" id="3.40.430.10">
    <property type="entry name" value="Dihydrofolate Reductase, subunit A"/>
    <property type="match status" value="1"/>
</dbReference>
<comment type="catalytic activity">
    <reaction evidence="10">
        <text>2,5-diamino-6-(1-D-ribitylamino)pyrimidin-4(3H)-one 5'-phosphate + NADP(+) = 2,5-diamino-6-(1-D-ribosylamino)pyrimidin-4(3H)-one 5'-phosphate + NADPH + H(+)</text>
        <dbReference type="Rhea" id="RHEA:27278"/>
        <dbReference type="ChEBI" id="CHEBI:15378"/>
        <dbReference type="ChEBI" id="CHEBI:57783"/>
        <dbReference type="ChEBI" id="CHEBI:58349"/>
        <dbReference type="ChEBI" id="CHEBI:58890"/>
        <dbReference type="ChEBI" id="CHEBI:59545"/>
        <dbReference type="EC" id="1.1.1.302"/>
    </reaction>
</comment>
<dbReference type="SUPFAM" id="SSF50985">
    <property type="entry name" value="RCC1/BLIP-II"/>
    <property type="match status" value="1"/>
</dbReference>
<dbReference type="OrthoDB" id="288942at2759"/>
<reference evidence="15" key="1">
    <citation type="submission" date="2021-07" db="EMBL/GenBank/DDBJ databases">
        <authorList>
            <person name="Branca A.L. A."/>
        </authorList>
    </citation>
    <scope>NUCLEOTIDE SEQUENCE</scope>
</reference>
<dbReference type="Pfam" id="PF01872">
    <property type="entry name" value="RibD_C"/>
    <property type="match status" value="1"/>
</dbReference>
<evidence type="ECO:0000256" key="2">
    <source>
        <dbReference type="ARBA" id="ARBA00009723"/>
    </source>
</evidence>
<dbReference type="AlphaFoldDB" id="A0A9W4N1K5"/>
<keyword evidence="6" id="KW-0677">Repeat</keyword>
<proteinExistence type="inferred from homology"/>
<evidence type="ECO:0000256" key="1">
    <source>
        <dbReference type="ARBA" id="ARBA00003555"/>
    </source>
</evidence>
<feature type="compositionally biased region" description="Low complexity" evidence="12">
    <location>
        <begin position="659"/>
        <end position="691"/>
    </location>
</feature>
<feature type="domain" description="Bacterial bifunctional deaminase-reductase C-terminal" evidence="13">
    <location>
        <begin position="365"/>
        <end position="597"/>
    </location>
</feature>
<dbReference type="Proteomes" id="UP001153461">
    <property type="component" value="Unassembled WGS sequence"/>
</dbReference>
<feature type="repeat" description="RCC1" evidence="11">
    <location>
        <begin position="1034"/>
        <end position="1097"/>
    </location>
</feature>
<dbReference type="SUPFAM" id="SSF53597">
    <property type="entry name" value="Dihydrofolate reductase-like"/>
    <property type="match status" value="1"/>
</dbReference>
<dbReference type="GO" id="GO:0009231">
    <property type="term" value="P:riboflavin biosynthetic process"/>
    <property type="evidence" value="ECO:0007669"/>
    <property type="project" value="InterPro"/>
</dbReference>
<dbReference type="EC" id="1.1.1.302" evidence="3"/>
<keyword evidence="5" id="KW-0344">Guanine-nucleotide releasing factor</keyword>
<name>A0A9W4N1K5_PENNA</name>
<protein>
    <recommendedName>
        <fullName evidence="4">2,5-diamino-6-ribosylamino-4(3H)-pyrimidinone 5'-phosphate reductase</fullName>
        <ecNumber evidence="3">1.1.1.302</ecNumber>
    </recommendedName>
    <alternativeName>
        <fullName evidence="8">2,5-diamino-6-(5-phospho-D-ribosylamino)pyrimidin-4(3H)-one reductase</fullName>
    </alternativeName>
    <alternativeName>
        <fullName evidence="7">2,5-diamino-6-ribitylamino-4(3H)-pyrimidinone 5'-phosphate synthase</fullName>
    </alternativeName>
</protein>
<evidence type="ECO:0000256" key="12">
    <source>
        <dbReference type="SAM" id="MobiDB-lite"/>
    </source>
</evidence>
<dbReference type="PRINTS" id="PR00633">
    <property type="entry name" value="RCCNDNSATION"/>
</dbReference>
<dbReference type="PROSITE" id="PS00626">
    <property type="entry name" value="RCC1_2"/>
    <property type="match status" value="2"/>
</dbReference>
<feature type="compositionally biased region" description="Polar residues" evidence="12">
    <location>
        <begin position="1"/>
        <end position="14"/>
    </location>
</feature>
<feature type="region of interest" description="Disordered" evidence="12">
    <location>
        <begin position="812"/>
        <end position="841"/>
    </location>
</feature>
<evidence type="ECO:0000256" key="5">
    <source>
        <dbReference type="ARBA" id="ARBA00022658"/>
    </source>
</evidence>
<evidence type="ECO:0000256" key="4">
    <source>
        <dbReference type="ARBA" id="ARBA00015035"/>
    </source>
</evidence>
<evidence type="ECO:0000256" key="3">
    <source>
        <dbReference type="ARBA" id="ARBA00012851"/>
    </source>
</evidence>
<feature type="compositionally biased region" description="Polar residues" evidence="12">
    <location>
        <begin position="98"/>
        <end position="107"/>
    </location>
</feature>
<feature type="region of interest" description="Disordered" evidence="12">
    <location>
        <begin position="565"/>
        <end position="586"/>
    </location>
</feature>
<feature type="compositionally biased region" description="Basic and acidic residues" evidence="12">
    <location>
        <begin position="633"/>
        <end position="642"/>
    </location>
</feature>
<dbReference type="InterPro" id="IPR058923">
    <property type="entry name" value="RCC1-like_dom"/>
</dbReference>
<feature type="repeat" description="RCC1" evidence="11">
    <location>
        <begin position="870"/>
        <end position="922"/>
    </location>
</feature>
<evidence type="ECO:0000259" key="13">
    <source>
        <dbReference type="Pfam" id="PF01872"/>
    </source>
</evidence>
<dbReference type="GO" id="GO:0008703">
    <property type="term" value="F:5-amino-6-(5-phosphoribosylamino)uracil reductase activity"/>
    <property type="evidence" value="ECO:0007669"/>
    <property type="project" value="InterPro"/>
</dbReference>
<dbReference type="InterPro" id="IPR024072">
    <property type="entry name" value="DHFR-like_dom_sf"/>
</dbReference>
<feature type="domain" description="RCC1-like" evidence="14">
    <location>
        <begin position="736"/>
        <end position="1147"/>
    </location>
</feature>
<dbReference type="GO" id="GO:0005085">
    <property type="term" value="F:guanyl-nucleotide exchange factor activity"/>
    <property type="evidence" value="ECO:0007669"/>
    <property type="project" value="TreeGrafter"/>
</dbReference>
<evidence type="ECO:0000313" key="16">
    <source>
        <dbReference type="Proteomes" id="UP001153461"/>
    </source>
</evidence>
<feature type="compositionally biased region" description="Acidic residues" evidence="12">
    <location>
        <begin position="819"/>
        <end position="830"/>
    </location>
</feature>
<organism evidence="15 16">
    <name type="scientific">Penicillium nalgiovense</name>
    <dbReference type="NCBI Taxonomy" id="60175"/>
    <lineage>
        <taxon>Eukaryota</taxon>
        <taxon>Fungi</taxon>
        <taxon>Dikarya</taxon>
        <taxon>Ascomycota</taxon>
        <taxon>Pezizomycotina</taxon>
        <taxon>Eurotiomycetes</taxon>
        <taxon>Eurotiomycetidae</taxon>
        <taxon>Eurotiales</taxon>
        <taxon>Aspergillaceae</taxon>
        <taxon>Penicillium</taxon>
    </lineage>
</organism>
<dbReference type="PANTHER" id="PTHR45982">
    <property type="entry name" value="REGULATOR OF CHROMOSOME CONDENSATION"/>
    <property type="match status" value="1"/>
</dbReference>
<evidence type="ECO:0000256" key="6">
    <source>
        <dbReference type="ARBA" id="ARBA00022737"/>
    </source>
</evidence>
<feature type="repeat" description="RCC1" evidence="11">
    <location>
        <begin position="977"/>
        <end position="1033"/>
    </location>
</feature>
<feature type="repeat" description="RCC1" evidence="11">
    <location>
        <begin position="791"/>
        <end position="869"/>
    </location>
</feature>
<dbReference type="EMBL" id="CAJVNV010000609">
    <property type="protein sequence ID" value="CAG8254462.1"/>
    <property type="molecule type" value="Genomic_DNA"/>
</dbReference>
<dbReference type="Gene3D" id="2.130.10.30">
    <property type="entry name" value="Regulator of chromosome condensation 1/beta-lactamase-inhibitor protein II"/>
    <property type="match status" value="1"/>
</dbReference>